<dbReference type="InterPro" id="IPR058240">
    <property type="entry name" value="rSAM_sf"/>
</dbReference>
<evidence type="ECO:0000259" key="18">
    <source>
        <dbReference type="PROSITE" id="PS51918"/>
    </source>
</evidence>
<dbReference type="InterPro" id="IPR002792">
    <property type="entry name" value="TRAM_dom"/>
</dbReference>
<evidence type="ECO:0000256" key="10">
    <source>
        <dbReference type="ARBA" id="ARBA00023004"/>
    </source>
</evidence>
<dbReference type="SFLD" id="SFLDF00295">
    <property type="entry name" value="threonylcarbamoyladenosine_tRN"/>
    <property type="match status" value="1"/>
</dbReference>
<keyword evidence="10" id="KW-0408">Iron</keyword>
<dbReference type="RefSeq" id="WP_035354786.1">
    <property type="nucleotide sequence ID" value="NZ_JAAIWK010000008.1"/>
</dbReference>
<dbReference type="SFLD" id="SFLDS00029">
    <property type="entry name" value="Radical_SAM"/>
    <property type="match status" value="1"/>
</dbReference>
<evidence type="ECO:0000256" key="6">
    <source>
        <dbReference type="ARBA" id="ARBA00022679"/>
    </source>
</evidence>
<evidence type="ECO:0000313" key="21">
    <source>
        <dbReference type="Proteomes" id="UP000030588"/>
    </source>
</evidence>
<gene>
    <name evidence="20" type="primary">mtaB</name>
    <name evidence="20" type="ORF">G4D61_06955</name>
    <name evidence="19" type="ORF">NG54_10615</name>
</gene>
<dbReference type="EMBL" id="JAAIWK010000008">
    <property type="protein sequence ID" value="NEY19710.1"/>
    <property type="molecule type" value="Genomic_DNA"/>
</dbReference>
<reference evidence="20 22" key="3">
    <citation type="submission" date="2020-03" db="EMBL/GenBank/DDBJ databases">
        <title>Bacillus aquiflavi sp. nov., isolated from yellow water of strong flavor Chinese baijiu in Yibin region of China.</title>
        <authorList>
            <person name="Xie J."/>
        </authorList>
    </citation>
    <scope>NUCLEOTIDE SEQUENCE [LARGE SCALE GENOMIC DNA]</scope>
    <source>
        <strain evidence="20 22">Gsoil 114</strain>
    </source>
</reference>
<dbReference type="NCBIfam" id="TIGR00089">
    <property type="entry name" value="MiaB/RimO family radical SAM methylthiotransferase"/>
    <property type="match status" value="1"/>
</dbReference>
<evidence type="ECO:0000256" key="14">
    <source>
        <dbReference type="ARBA" id="ARBA00061574"/>
    </source>
</evidence>
<dbReference type="Gene3D" id="3.40.50.12160">
    <property type="entry name" value="Methylthiotransferase, N-terminal domain"/>
    <property type="match status" value="1"/>
</dbReference>
<dbReference type="Pfam" id="PF04055">
    <property type="entry name" value="Radical_SAM"/>
    <property type="match status" value="1"/>
</dbReference>
<dbReference type="SUPFAM" id="SSF102114">
    <property type="entry name" value="Radical SAM enzymes"/>
    <property type="match status" value="1"/>
</dbReference>
<dbReference type="STRING" id="363870.NG54_10615"/>
<feature type="domain" description="TRAM" evidence="16">
    <location>
        <begin position="372"/>
        <end position="437"/>
    </location>
</feature>
<dbReference type="PANTHER" id="PTHR11918">
    <property type="entry name" value="RADICAL SAM PROTEINS"/>
    <property type="match status" value="1"/>
</dbReference>
<reference evidence="20 22" key="2">
    <citation type="submission" date="2020-02" db="EMBL/GenBank/DDBJ databases">
        <authorList>
            <person name="Feng H."/>
        </authorList>
    </citation>
    <scope>NUCLEOTIDE SEQUENCE [LARGE SCALE GENOMIC DNA]</scope>
    <source>
        <strain evidence="20 22">Gsoil 114</strain>
    </source>
</reference>
<organism evidence="19 21">
    <name type="scientific">Heyndrickxia ginsengihumi</name>
    <dbReference type="NCBI Taxonomy" id="363870"/>
    <lineage>
        <taxon>Bacteria</taxon>
        <taxon>Bacillati</taxon>
        <taxon>Bacillota</taxon>
        <taxon>Bacilli</taxon>
        <taxon>Bacillales</taxon>
        <taxon>Bacillaceae</taxon>
        <taxon>Heyndrickxia</taxon>
    </lineage>
</organism>
<dbReference type="GO" id="GO:0005840">
    <property type="term" value="C:ribosome"/>
    <property type="evidence" value="ECO:0007669"/>
    <property type="project" value="UniProtKB-KW"/>
</dbReference>
<dbReference type="PROSITE" id="PS51918">
    <property type="entry name" value="RADICAL_SAM"/>
    <property type="match status" value="1"/>
</dbReference>
<dbReference type="AlphaFoldDB" id="A0A0A6VAD2"/>
<dbReference type="InterPro" id="IPR006638">
    <property type="entry name" value="Elp3/MiaA/NifB-like_rSAM"/>
</dbReference>
<evidence type="ECO:0000313" key="20">
    <source>
        <dbReference type="EMBL" id="NEY19710.1"/>
    </source>
</evidence>
<accession>A0A0A6VAD2</accession>
<evidence type="ECO:0000313" key="19">
    <source>
        <dbReference type="EMBL" id="KHD85205.1"/>
    </source>
</evidence>
<reference evidence="19 21" key="1">
    <citation type="submission" date="2014-10" db="EMBL/GenBank/DDBJ databases">
        <title>Draft genome of phytase producing Bacillus ginsengihumi strain M2.11.</title>
        <authorList>
            <person name="Toymentseva A."/>
            <person name="Boulygina E.A."/>
            <person name="Kazakov S.V."/>
            <person name="Kayumov I."/>
            <person name="Suleimanova A.D."/>
            <person name="Mardanova A.M."/>
            <person name="Maria S.N."/>
            <person name="Sergey M.Y."/>
            <person name="Sharipova M.R."/>
        </authorList>
    </citation>
    <scope>NUCLEOTIDE SEQUENCE [LARGE SCALE GENOMIC DNA]</scope>
    <source>
        <strain evidence="19 21">M2.11</strain>
    </source>
</reference>
<keyword evidence="8" id="KW-0819">tRNA processing</keyword>
<dbReference type="InterPro" id="IPR034557">
    <property type="entry name" value="ThrcA_tRNA_MEthiotransferase"/>
</dbReference>
<dbReference type="CDD" id="cd01335">
    <property type="entry name" value="Radical_SAM"/>
    <property type="match status" value="1"/>
</dbReference>
<dbReference type="InterPro" id="IPR023404">
    <property type="entry name" value="rSAM_horseshoe"/>
</dbReference>
<feature type="domain" description="MTTase N-terminal" evidence="17">
    <location>
        <begin position="2"/>
        <end position="114"/>
    </location>
</feature>
<evidence type="ECO:0000256" key="9">
    <source>
        <dbReference type="ARBA" id="ARBA00022723"/>
    </source>
</evidence>
<dbReference type="InterPro" id="IPR006467">
    <property type="entry name" value="MiaB-like_bact"/>
</dbReference>
<keyword evidence="9" id="KW-0479">Metal-binding</keyword>
<dbReference type="FunFam" id="3.40.50.12160:FF:000004">
    <property type="entry name" value="Threonylcarbamoyladenosine tRNA methylthiotransferase MtaB"/>
    <property type="match status" value="1"/>
</dbReference>
<dbReference type="Proteomes" id="UP000030588">
    <property type="component" value="Unassembled WGS sequence"/>
</dbReference>
<dbReference type="PROSITE" id="PS51449">
    <property type="entry name" value="MTTASE_N"/>
    <property type="match status" value="1"/>
</dbReference>
<comment type="similarity">
    <text evidence="14">Belongs to the methylthiotransferase family. MtaB subfamily.</text>
</comment>
<dbReference type="InterPro" id="IPR005839">
    <property type="entry name" value="Methylthiotransferase"/>
</dbReference>
<dbReference type="EC" id="2.8.4.5" evidence="3"/>
<evidence type="ECO:0000256" key="7">
    <source>
        <dbReference type="ARBA" id="ARBA00022691"/>
    </source>
</evidence>
<name>A0A0A6VAD2_9BACI</name>
<dbReference type="GO" id="GO:0035598">
    <property type="term" value="F:tRNA (N(6)-L-threonylcarbamoyladenosine(37)-C(2))-methylthiotransferase activity"/>
    <property type="evidence" value="ECO:0007669"/>
    <property type="project" value="UniProtKB-EC"/>
</dbReference>
<keyword evidence="4" id="KW-0004">4Fe-4S</keyword>
<keyword evidence="19" id="KW-0689">Ribosomal protein</keyword>
<evidence type="ECO:0000259" key="16">
    <source>
        <dbReference type="PROSITE" id="PS50926"/>
    </source>
</evidence>
<evidence type="ECO:0000256" key="3">
    <source>
        <dbReference type="ARBA" id="ARBA00013273"/>
    </source>
</evidence>
<evidence type="ECO:0000256" key="13">
    <source>
        <dbReference type="ARBA" id="ARBA00051661"/>
    </source>
</evidence>
<dbReference type="Proteomes" id="UP000476934">
    <property type="component" value="Unassembled WGS sequence"/>
</dbReference>
<dbReference type="GO" id="GO:0051539">
    <property type="term" value="F:4 iron, 4 sulfur cluster binding"/>
    <property type="evidence" value="ECO:0007669"/>
    <property type="project" value="UniProtKB-KW"/>
</dbReference>
<evidence type="ECO:0000256" key="12">
    <source>
        <dbReference type="ARBA" id="ARBA00031213"/>
    </source>
</evidence>
<keyword evidence="22" id="KW-1185">Reference proteome</keyword>
<keyword evidence="7" id="KW-0949">S-adenosyl-L-methionine</keyword>
<dbReference type="Gene3D" id="3.80.30.20">
    <property type="entry name" value="tm_1862 like domain"/>
    <property type="match status" value="1"/>
</dbReference>
<dbReference type="InterPro" id="IPR020612">
    <property type="entry name" value="Methylthiotransferase_CS"/>
</dbReference>
<evidence type="ECO:0000256" key="11">
    <source>
        <dbReference type="ARBA" id="ARBA00023014"/>
    </source>
</evidence>
<keyword evidence="5" id="KW-0963">Cytoplasm</keyword>
<evidence type="ECO:0000256" key="2">
    <source>
        <dbReference type="ARBA" id="ARBA00002399"/>
    </source>
</evidence>
<dbReference type="PROSITE" id="PS50926">
    <property type="entry name" value="TRAM"/>
    <property type="match status" value="1"/>
</dbReference>
<dbReference type="InterPro" id="IPR038135">
    <property type="entry name" value="Methylthiotransferase_N_sf"/>
</dbReference>
<evidence type="ECO:0000256" key="15">
    <source>
        <dbReference type="ARBA" id="ARBA00069898"/>
    </source>
</evidence>
<dbReference type="InterPro" id="IPR007197">
    <property type="entry name" value="rSAM"/>
</dbReference>
<evidence type="ECO:0000256" key="8">
    <source>
        <dbReference type="ARBA" id="ARBA00022694"/>
    </source>
</evidence>
<dbReference type="EMBL" id="JRUN01000029">
    <property type="protein sequence ID" value="KHD85205.1"/>
    <property type="molecule type" value="Genomic_DNA"/>
</dbReference>
<dbReference type="InterPro" id="IPR013848">
    <property type="entry name" value="Methylthiotransferase_N"/>
</dbReference>
<dbReference type="SMART" id="SM00729">
    <property type="entry name" value="Elp3"/>
    <property type="match status" value="1"/>
</dbReference>
<keyword evidence="6 19" id="KW-0808">Transferase</keyword>
<comment type="catalytic activity">
    <reaction evidence="13">
        <text>N(6)-L-threonylcarbamoyladenosine(37) in tRNA + (sulfur carrier)-SH + AH2 + 2 S-adenosyl-L-methionine = 2-methylsulfanyl-N(6)-L-threonylcarbamoyladenosine(37) in tRNA + (sulfur carrier)-H + 5'-deoxyadenosine + L-methionine + A + S-adenosyl-L-homocysteine + 2 H(+)</text>
        <dbReference type="Rhea" id="RHEA:37075"/>
        <dbReference type="Rhea" id="RHEA-COMP:10163"/>
        <dbReference type="Rhea" id="RHEA-COMP:11092"/>
        <dbReference type="Rhea" id="RHEA-COMP:14737"/>
        <dbReference type="Rhea" id="RHEA-COMP:14739"/>
        <dbReference type="ChEBI" id="CHEBI:13193"/>
        <dbReference type="ChEBI" id="CHEBI:15378"/>
        <dbReference type="ChEBI" id="CHEBI:17319"/>
        <dbReference type="ChEBI" id="CHEBI:17499"/>
        <dbReference type="ChEBI" id="CHEBI:29917"/>
        <dbReference type="ChEBI" id="CHEBI:57844"/>
        <dbReference type="ChEBI" id="CHEBI:57856"/>
        <dbReference type="ChEBI" id="CHEBI:59789"/>
        <dbReference type="ChEBI" id="CHEBI:64428"/>
        <dbReference type="ChEBI" id="CHEBI:74418"/>
        <dbReference type="ChEBI" id="CHEBI:74420"/>
        <dbReference type="EC" id="2.8.4.5"/>
    </reaction>
</comment>
<sequence length="451" mass="51581">MSTVAFHTLGCKVNHYETEAIWQLFKNEGYERVDFESTADVYVVNTCTVTNTGDKKSRQVIRRAVRKNPDAVICVTGCYAQTSPAEIMEIPGVDIVVGTQDRTKMLDYIEQYRKERQPINAVKNIMKNRVYEELDVPYFTDRTRASLKIQEGCNNFCTFCIIPWARGLMRSRDPKEVIRQAQQLVDAGYKEIVLTGIHTGGYGQDLKDYNLAMLLRDLEEQVTGLKRIRISSIEASQLTDEVIEVIHHSNMIVRHMHVPLQSGSDTVLKRMRRKYTMAQFAERLVKLKEALPGLAITSDVIVGFPGETEEEFMETYNFIKEHKFAELHVFPYSSRTGTPAARMTDQIDEEIKNERVHRLIALSDQLAKEYASKFENEVLEVIPEEVYKEDPDSGLYEGYTDNYLKVVFPATPDMVGKLVKVKITKAGYPYNEGQFVRVMDDAPAEINQKAI</sequence>
<dbReference type="Pfam" id="PF01938">
    <property type="entry name" value="TRAM"/>
    <property type="match status" value="1"/>
</dbReference>
<dbReference type="NCBIfam" id="TIGR01579">
    <property type="entry name" value="MiaB-like-C"/>
    <property type="match status" value="1"/>
</dbReference>
<keyword evidence="19" id="KW-0687">Ribonucleoprotein</keyword>
<protein>
    <recommendedName>
        <fullName evidence="15">Threonylcarbamoyladenosine tRNA methylthiotransferase MtaB</fullName>
        <ecNumber evidence="3">2.8.4.5</ecNumber>
    </recommendedName>
    <alternativeName>
        <fullName evidence="12">tRNA-t(6)A37 methylthiotransferase</fullName>
    </alternativeName>
</protein>
<comment type="cofactor">
    <cofactor evidence="1">
        <name>[4Fe-4S] cluster</name>
        <dbReference type="ChEBI" id="CHEBI:49883"/>
    </cofactor>
</comment>
<evidence type="ECO:0000256" key="4">
    <source>
        <dbReference type="ARBA" id="ARBA00022485"/>
    </source>
</evidence>
<evidence type="ECO:0000313" key="22">
    <source>
        <dbReference type="Proteomes" id="UP000476934"/>
    </source>
</evidence>
<dbReference type="SFLD" id="SFLDG01061">
    <property type="entry name" value="methylthiotransferase"/>
    <property type="match status" value="1"/>
</dbReference>
<comment type="caution">
    <text evidence="19">The sequence shown here is derived from an EMBL/GenBank/DDBJ whole genome shotgun (WGS) entry which is preliminary data.</text>
</comment>
<dbReference type="FunFam" id="3.80.30.20:FF:000001">
    <property type="entry name" value="tRNA-2-methylthio-N(6)-dimethylallyladenosine synthase 2"/>
    <property type="match status" value="1"/>
</dbReference>
<dbReference type="PROSITE" id="PS01278">
    <property type="entry name" value="MTTASE_RADICAL"/>
    <property type="match status" value="1"/>
</dbReference>
<dbReference type="SFLD" id="SFLDG01082">
    <property type="entry name" value="B12-binding_domain_containing"/>
    <property type="match status" value="1"/>
</dbReference>
<keyword evidence="11" id="KW-0411">Iron-sulfur</keyword>
<evidence type="ECO:0000259" key="17">
    <source>
        <dbReference type="PROSITE" id="PS51449"/>
    </source>
</evidence>
<dbReference type="PANTHER" id="PTHR11918:SF45">
    <property type="entry name" value="THREONYLCARBAMOYLADENOSINE TRNA METHYLTHIOTRANSFERASE"/>
    <property type="match status" value="1"/>
</dbReference>
<proteinExistence type="inferred from homology"/>
<dbReference type="Pfam" id="PF00919">
    <property type="entry name" value="UPF0004"/>
    <property type="match status" value="1"/>
</dbReference>
<dbReference type="GO" id="GO:0046872">
    <property type="term" value="F:metal ion binding"/>
    <property type="evidence" value="ECO:0007669"/>
    <property type="project" value="UniProtKB-KW"/>
</dbReference>
<dbReference type="OrthoDB" id="9805215at2"/>
<feature type="domain" description="Radical SAM core" evidence="18">
    <location>
        <begin position="139"/>
        <end position="369"/>
    </location>
</feature>
<comment type="function">
    <text evidence="2">Catalyzes the methylthiolation of N6-threonylcarbamoyladenosine (t(6)A), leading to the formation of 2-methylthio-N6-threonylcarbamoyladenosine (ms(2)t(6)A) at position 37 in tRNAs that read codons beginning with adenine.</text>
</comment>
<evidence type="ECO:0000256" key="5">
    <source>
        <dbReference type="ARBA" id="ARBA00022490"/>
    </source>
</evidence>
<evidence type="ECO:0000256" key="1">
    <source>
        <dbReference type="ARBA" id="ARBA00001966"/>
    </source>
</evidence>